<gene>
    <name evidence="2" type="ORF">EUX55_08125</name>
</gene>
<protein>
    <recommendedName>
        <fullName evidence="1">ATPase AAA-type core domain-containing protein</fullName>
    </recommendedName>
</protein>
<dbReference type="PANTHER" id="PTHR43581:SF2">
    <property type="entry name" value="EXCINUCLEASE ATPASE SUBUNIT"/>
    <property type="match status" value="1"/>
</dbReference>
<dbReference type="PANTHER" id="PTHR43581">
    <property type="entry name" value="ATP/GTP PHOSPHATASE"/>
    <property type="match status" value="1"/>
</dbReference>
<dbReference type="InterPro" id="IPR051396">
    <property type="entry name" value="Bact_Antivir_Def_Nuclease"/>
</dbReference>
<dbReference type="AlphaFoldDB" id="A0A502JET4"/>
<organism evidence="2 3">
    <name type="scientific">Haemophilus haemolyticus</name>
    <dbReference type="NCBI Taxonomy" id="726"/>
    <lineage>
        <taxon>Bacteria</taxon>
        <taxon>Pseudomonadati</taxon>
        <taxon>Pseudomonadota</taxon>
        <taxon>Gammaproteobacteria</taxon>
        <taxon>Pasteurellales</taxon>
        <taxon>Pasteurellaceae</taxon>
        <taxon>Haemophilus</taxon>
    </lineage>
</organism>
<dbReference type="Proteomes" id="UP000317926">
    <property type="component" value="Unassembled WGS sequence"/>
</dbReference>
<name>A0A502JET4_HAEHA</name>
<sequence>MFWYTPAIVIIDELELHLHPQWQEEVISRLERTFKNTKFILTTHTPTIVSSIINENLYLITDNQIIAGKHLDFGTYGAEYASIYTLLYNINSRSDNEIKEKLERYLYLVNENQYTSEEAIMLRKELEKNFKGNEPSLEEAKLIIENKEWEKSLYEEGQ</sequence>
<dbReference type="GO" id="GO:0016887">
    <property type="term" value="F:ATP hydrolysis activity"/>
    <property type="evidence" value="ECO:0007669"/>
    <property type="project" value="InterPro"/>
</dbReference>
<dbReference type="EMBL" id="SDPK01000050">
    <property type="protein sequence ID" value="TPG96010.1"/>
    <property type="molecule type" value="Genomic_DNA"/>
</dbReference>
<evidence type="ECO:0000259" key="1">
    <source>
        <dbReference type="Pfam" id="PF13304"/>
    </source>
</evidence>
<evidence type="ECO:0000313" key="3">
    <source>
        <dbReference type="Proteomes" id="UP000317926"/>
    </source>
</evidence>
<dbReference type="Gene3D" id="3.40.50.300">
    <property type="entry name" value="P-loop containing nucleotide triphosphate hydrolases"/>
    <property type="match status" value="1"/>
</dbReference>
<dbReference type="GO" id="GO:0005524">
    <property type="term" value="F:ATP binding"/>
    <property type="evidence" value="ECO:0007669"/>
    <property type="project" value="InterPro"/>
</dbReference>
<dbReference type="InterPro" id="IPR003959">
    <property type="entry name" value="ATPase_AAA_core"/>
</dbReference>
<proteinExistence type="predicted"/>
<accession>A0A502JET4</accession>
<dbReference type="Pfam" id="PF13304">
    <property type="entry name" value="AAA_21"/>
    <property type="match status" value="1"/>
</dbReference>
<reference evidence="2 3" key="1">
    <citation type="submission" date="2019-01" db="EMBL/GenBank/DDBJ databases">
        <title>Comparative genomic analysis identifies haemin-independent Haemophilus haemolyticus: a formal re-classification of Haemophilus intermedius.</title>
        <authorList>
            <person name="Harris T.M."/>
            <person name="Price E.P."/>
            <person name="Sarovich D.S."/>
            <person name="Norskov-Lauritsen N."/>
            <person name="Beissbarth J."/>
            <person name="Chang A.B."/>
            <person name="Smith-Vaughan H.C."/>
        </authorList>
    </citation>
    <scope>NUCLEOTIDE SEQUENCE [LARGE SCALE GENOMIC DNA]</scope>
    <source>
        <strain evidence="2 3">PN24</strain>
    </source>
</reference>
<evidence type="ECO:0000313" key="2">
    <source>
        <dbReference type="EMBL" id="TPG96010.1"/>
    </source>
</evidence>
<dbReference type="SUPFAM" id="SSF52540">
    <property type="entry name" value="P-loop containing nucleoside triphosphate hydrolases"/>
    <property type="match status" value="1"/>
</dbReference>
<feature type="domain" description="ATPase AAA-type core" evidence="1">
    <location>
        <begin position="6"/>
        <end position="50"/>
    </location>
</feature>
<comment type="caution">
    <text evidence="2">The sequence shown here is derived from an EMBL/GenBank/DDBJ whole genome shotgun (WGS) entry which is preliminary data.</text>
</comment>
<dbReference type="InterPro" id="IPR027417">
    <property type="entry name" value="P-loop_NTPase"/>
</dbReference>